<reference evidence="2" key="1">
    <citation type="journal article" date="2018" name="Front. Microbiol.">
        <title>Genome-Based Analysis Reveals the Taxonomy and Diversity of the Family Idiomarinaceae.</title>
        <authorList>
            <person name="Liu Y."/>
            <person name="Lai Q."/>
            <person name="Shao Z."/>
        </authorList>
    </citation>
    <scope>NUCLEOTIDE SEQUENCE [LARGE SCALE GENOMIC DNA]</scope>
    <source>
        <strain evidence="2">PO-M2</strain>
    </source>
</reference>
<dbReference type="PANTHER" id="PTHR35602">
    <property type="entry name" value="ESTERASE YQIA-RELATED"/>
    <property type="match status" value="1"/>
</dbReference>
<proteinExistence type="predicted"/>
<dbReference type="InterPro" id="IPR008886">
    <property type="entry name" value="UPF0227/Esterase_YqiA"/>
</dbReference>
<evidence type="ECO:0000313" key="1">
    <source>
        <dbReference type="EMBL" id="RUO55353.1"/>
    </source>
</evidence>
<dbReference type="OrthoDB" id="9814831at2"/>
<dbReference type="PANTHER" id="PTHR35602:SF3">
    <property type="entry name" value="ESTERASE YQIA"/>
    <property type="match status" value="1"/>
</dbReference>
<dbReference type="SUPFAM" id="SSF53474">
    <property type="entry name" value="alpha/beta-Hydrolases"/>
    <property type="match status" value="1"/>
</dbReference>
<keyword evidence="2" id="KW-1185">Reference proteome</keyword>
<dbReference type="Pfam" id="PF05728">
    <property type="entry name" value="UPF0227"/>
    <property type="match status" value="1"/>
</dbReference>
<gene>
    <name evidence="1" type="ORF">CWI70_00770</name>
</gene>
<protein>
    <submittedName>
        <fullName evidence="1">Esterase</fullName>
    </submittedName>
</protein>
<sequence length="197" mass="21947">MQPVILFIHGFGSNGFGSKAQIMRDYCAAHDIRFIAPSLSHIPALAWQTLTELVEQLNAMLAPKQLCLMGSSLGGFYAHALAQKYDLKVTLINPSMHAGKSLRRALGQAINYFDDSPYEWRESYVETLQQLEPHYPSALTPQTCWLLVQTGDELLDYREATAALPDAKHTIEQGGDHGFVDFARYPKEIVAFFSAAL</sequence>
<dbReference type="InterPro" id="IPR029058">
    <property type="entry name" value="AB_hydrolase_fold"/>
</dbReference>
<dbReference type="Proteomes" id="UP000287649">
    <property type="component" value="Unassembled WGS sequence"/>
</dbReference>
<dbReference type="Gene3D" id="3.40.50.1820">
    <property type="entry name" value="alpha/beta hydrolase"/>
    <property type="match status" value="1"/>
</dbReference>
<name>A0A432Y324_9GAMM</name>
<evidence type="ECO:0000313" key="2">
    <source>
        <dbReference type="Proteomes" id="UP000287649"/>
    </source>
</evidence>
<dbReference type="EMBL" id="PIPX01000001">
    <property type="protein sequence ID" value="RUO55353.1"/>
    <property type="molecule type" value="Genomic_DNA"/>
</dbReference>
<comment type="caution">
    <text evidence="1">The sequence shown here is derived from an EMBL/GenBank/DDBJ whole genome shotgun (WGS) entry which is preliminary data.</text>
</comment>
<accession>A0A432Y324</accession>
<dbReference type="RefSeq" id="WP_126769657.1">
    <property type="nucleotide sequence ID" value="NZ_PIPX01000001.1"/>
</dbReference>
<organism evidence="1 2">
    <name type="scientific">Pseudidiomarina homiensis</name>
    <dbReference type="NCBI Taxonomy" id="364198"/>
    <lineage>
        <taxon>Bacteria</taxon>
        <taxon>Pseudomonadati</taxon>
        <taxon>Pseudomonadota</taxon>
        <taxon>Gammaproteobacteria</taxon>
        <taxon>Alteromonadales</taxon>
        <taxon>Idiomarinaceae</taxon>
        <taxon>Pseudidiomarina</taxon>
    </lineage>
</organism>
<dbReference type="AlphaFoldDB" id="A0A432Y324"/>